<accession>A0A8A4TED7</accession>
<dbReference type="CDD" id="cd03784">
    <property type="entry name" value="GT1_Gtf-like"/>
    <property type="match status" value="1"/>
</dbReference>
<dbReference type="Proteomes" id="UP000663929">
    <property type="component" value="Chromosome"/>
</dbReference>
<dbReference type="Gene3D" id="3.40.50.2000">
    <property type="entry name" value="Glycogen Phosphorylase B"/>
    <property type="match status" value="2"/>
</dbReference>
<dbReference type="GO" id="GO:0008194">
    <property type="term" value="F:UDP-glycosyltransferase activity"/>
    <property type="evidence" value="ECO:0007669"/>
    <property type="project" value="InterPro"/>
</dbReference>
<dbReference type="Pfam" id="PF00201">
    <property type="entry name" value="UDPGT"/>
    <property type="match status" value="1"/>
</dbReference>
<name>A0A8A4TED7_SULCO</name>
<protein>
    <recommendedName>
        <fullName evidence="3">Glycosyltransferase, MGT family</fullName>
    </recommendedName>
</protein>
<dbReference type="PANTHER" id="PTHR21015:SF22">
    <property type="entry name" value="GLYCOSYLTRANSFERASE"/>
    <property type="match status" value="1"/>
</dbReference>
<dbReference type="AlphaFoldDB" id="A0A8A4TED7"/>
<reference evidence="1" key="1">
    <citation type="submission" date="2021-03" db="EMBL/GenBank/DDBJ databases">
        <title>Acanthopleuribacteraceae sp. M133.</title>
        <authorList>
            <person name="Wang G."/>
        </authorList>
    </citation>
    <scope>NUCLEOTIDE SEQUENCE</scope>
    <source>
        <strain evidence="1">M133</strain>
    </source>
</reference>
<proteinExistence type="predicted"/>
<keyword evidence="2" id="KW-1185">Reference proteome</keyword>
<dbReference type="RefSeq" id="WP_237377647.1">
    <property type="nucleotide sequence ID" value="NZ_CP071793.1"/>
</dbReference>
<dbReference type="PANTHER" id="PTHR21015">
    <property type="entry name" value="UDP-N-ACETYLGLUCOSAMINE--N-ACETYLMURAMYL-(PENTAPEPTIDE) PYROPHOSPHORYL-UNDECAPRENOL N-ACETYLGLUCOSAMINE TRANSFERASE 1"/>
    <property type="match status" value="1"/>
</dbReference>
<dbReference type="InterPro" id="IPR002213">
    <property type="entry name" value="UDP_glucos_trans"/>
</dbReference>
<dbReference type="FunFam" id="3.40.50.2000:FF:000072">
    <property type="entry name" value="Glycosyl transferase"/>
    <property type="match status" value="1"/>
</dbReference>
<evidence type="ECO:0008006" key="3">
    <source>
        <dbReference type="Google" id="ProtNLM"/>
    </source>
</evidence>
<evidence type="ECO:0000313" key="1">
    <source>
        <dbReference type="EMBL" id="QTD47983.1"/>
    </source>
</evidence>
<dbReference type="KEGG" id="scor:J3U87_20545"/>
<sequence length="393" mass="43082">MTRFLFVVPPLTGHINPLIGVAGELERQGHEIHWLGHVKAVLPLLPEGAHFHAFDRVRARNLLEPLSKRASEVRGLESVRFLFEAFVCPLAQATLPEVERAIDVLAPDMIVTDQQMLSGALAARRKQIPWVATVTTTAAIFKVWDIADRWITKVLADLQRACDMEVWPRPDLSPLANLVFSTPEFSGRFDQFQAPFTFVGPSLASRPQKENFPWDRLSPSGPRLLITLGTVNRDRDPRFYHVVTEALAEMPCQVILVAPEAWRNRTPANFITAPRVPQLALLPHVDAVFCHAGHNTVCESLAHGLPLIVAPIRDDQPVIARQVTQAGAGVGLRFGRLTETNVRTAVKKVLADASYREAAQRIGASFARAGGSPLAARTLIETASRCGAVAGGV</sequence>
<evidence type="ECO:0000313" key="2">
    <source>
        <dbReference type="Proteomes" id="UP000663929"/>
    </source>
</evidence>
<organism evidence="1 2">
    <name type="scientific">Sulfidibacter corallicola</name>
    <dbReference type="NCBI Taxonomy" id="2818388"/>
    <lineage>
        <taxon>Bacteria</taxon>
        <taxon>Pseudomonadati</taxon>
        <taxon>Acidobacteriota</taxon>
        <taxon>Holophagae</taxon>
        <taxon>Acanthopleuribacterales</taxon>
        <taxon>Acanthopleuribacteraceae</taxon>
        <taxon>Sulfidibacter</taxon>
    </lineage>
</organism>
<dbReference type="EMBL" id="CP071793">
    <property type="protein sequence ID" value="QTD47983.1"/>
    <property type="molecule type" value="Genomic_DNA"/>
</dbReference>
<gene>
    <name evidence="1" type="ORF">J3U87_20545</name>
</gene>
<dbReference type="SUPFAM" id="SSF53756">
    <property type="entry name" value="UDP-Glycosyltransferase/glycogen phosphorylase"/>
    <property type="match status" value="1"/>
</dbReference>
<dbReference type="GO" id="GO:0016758">
    <property type="term" value="F:hexosyltransferase activity"/>
    <property type="evidence" value="ECO:0007669"/>
    <property type="project" value="UniProtKB-ARBA"/>
</dbReference>